<name>A0A486NBI1_KLEPN</name>
<evidence type="ECO:0000313" key="2">
    <source>
        <dbReference type="EMBL" id="VGL52654.1"/>
    </source>
</evidence>
<organism evidence="2">
    <name type="scientific">Klebsiella pneumoniae</name>
    <dbReference type="NCBI Taxonomy" id="573"/>
    <lineage>
        <taxon>Bacteria</taxon>
        <taxon>Pseudomonadati</taxon>
        <taxon>Pseudomonadota</taxon>
        <taxon>Gammaproteobacteria</taxon>
        <taxon>Enterobacterales</taxon>
        <taxon>Enterobacteriaceae</taxon>
        <taxon>Klebsiella/Raoultella group</taxon>
        <taxon>Klebsiella</taxon>
        <taxon>Klebsiella pneumoniae complex</taxon>
    </lineage>
</organism>
<protein>
    <recommendedName>
        <fullName evidence="3">Helix-turn-helix domain-containing protein</fullName>
    </recommendedName>
</protein>
<proteinExistence type="predicted"/>
<feature type="compositionally biased region" description="Basic and acidic residues" evidence="1">
    <location>
        <begin position="101"/>
        <end position="111"/>
    </location>
</feature>
<dbReference type="AlphaFoldDB" id="A0A486NBI1"/>
<dbReference type="EMBL" id="CAAHCS010000001">
    <property type="protein sequence ID" value="VGL52654.1"/>
    <property type="molecule type" value="Genomic_DNA"/>
</dbReference>
<feature type="region of interest" description="Disordered" evidence="1">
    <location>
        <begin position="101"/>
        <end position="120"/>
    </location>
</feature>
<dbReference type="Pfam" id="PF13730">
    <property type="entry name" value="HTH_36"/>
    <property type="match status" value="1"/>
</dbReference>
<evidence type="ECO:0000256" key="1">
    <source>
        <dbReference type="SAM" id="MobiDB-lite"/>
    </source>
</evidence>
<accession>A0A486NBI1</accession>
<gene>
    <name evidence="2" type="ORF">SAMEA4873648_01259</name>
</gene>
<dbReference type="RefSeq" id="WP_032695292.1">
    <property type="nucleotide sequence ID" value="NZ_CP031789.1"/>
</dbReference>
<evidence type="ECO:0008006" key="3">
    <source>
        <dbReference type="Google" id="ProtNLM"/>
    </source>
</evidence>
<reference evidence="2" key="1">
    <citation type="submission" date="2019-03" db="EMBL/GenBank/DDBJ databases">
        <authorList>
            <consortium name="Pathogen Informatics"/>
        </authorList>
    </citation>
    <scope>NUCLEOTIDE SEQUENCE</scope>
    <source>
        <strain evidence="2">5012STDY7626446</strain>
    </source>
</reference>
<sequence length="187" mass="21141">MKLYEIPFTPAYSDVTRITSFNGVKLSLSAKMIYLFMVGLQRNGQEVFPSINYLCELFGIGRKVALGALTQLHESGLISSIQRYDSSKVYTVEIMPPELIKSHQQENKPESVSEPEAAITSDSDNVLPFPLIERNENPVIDAVEEIEPVIIRLSKPKPKPESKLNYLFATDAEEDDEPFKMPIYEEL</sequence>